<comment type="similarity">
    <text evidence="2">Belongs to the outer membrane factor (OMF) (TC 1.B.17) family.</text>
</comment>
<dbReference type="PANTHER" id="PTHR30203">
    <property type="entry name" value="OUTER MEMBRANE CATION EFFLUX PROTEIN"/>
    <property type="match status" value="1"/>
</dbReference>
<dbReference type="Gene3D" id="1.20.1600.10">
    <property type="entry name" value="Outer membrane efflux proteins (OEP)"/>
    <property type="match status" value="1"/>
</dbReference>
<dbReference type="Proteomes" id="UP000242847">
    <property type="component" value="Unassembled WGS sequence"/>
</dbReference>
<dbReference type="GO" id="GO:0015562">
    <property type="term" value="F:efflux transmembrane transporter activity"/>
    <property type="evidence" value="ECO:0007669"/>
    <property type="project" value="InterPro"/>
</dbReference>
<evidence type="ECO:0000256" key="4">
    <source>
        <dbReference type="ARBA" id="ARBA00022692"/>
    </source>
</evidence>
<proteinExistence type="inferred from homology"/>
<evidence type="ECO:0000256" key="5">
    <source>
        <dbReference type="ARBA" id="ARBA00023139"/>
    </source>
</evidence>
<dbReference type="InterPro" id="IPR010131">
    <property type="entry name" value="MdtP/NodT-like"/>
</dbReference>
<keyword evidence="6" id="KW-0998">Cell outer membrane</keyword>
<keyword evidence="5" id="KW-0564">Palmitate</keyword>
<name>A0A1S8DEY5_9GAMM</name>
<dbReference type="PANTHER" id="PTHR30203:SF29">
    <property type="entry name" value="PROTEIN CYAE"/>
    <property type="match status" value="1"/>
</dbReference>
<dbReference type="SUPFAM" id="SSF56954">
    <property type="entry name" value="Outer membrane efflux proteins (OEP)"/>
    <property type="match status" value="1"/>
</dbReference>
<dbReference type="OrthoDB" id="9770517at2"/>
<evidence type="ECO:0000256" key="2">
    <source>
        <dbReference type="ARBA" id="ARBA00007613"/>
    </source>
</evidence>
<comment type="caution">
    <text evidence="9">The sequence shown here is derived from an EMBL/GenBank/DDBJ whole genome shotgun (WGS) entry which is preliminary data.</text>
</comment>
<dbReference type="STRING" id="254161.SAMN05216256_10213"/>
<evidence type="ECO:0000256" key="8">
    <source>
        <dbReference type="SAM" id="SignalP"/>
    </source>
</evidence>
<protein>
    <submittedName>
        <fullName evidence="9">RND transporter</fullName>
    </submittedName>
</protein>
<sequence length="451" mass="49156">MPRPPLYLLLPLALLVHGCATTGTSPDYSSQAEQLRNEITAWPAQADAAAVSHLTQLIDSDQLHQLVSQALDNNPGLQQTWLVLRQRQAEQRRIAGGRLPSASAGFQASRSEDTDSSYTGSVSVSWELDLWHRVGDEVAAAGSDSAQQQALYQSARDTLSAEVMQGWLGLIAQQRALEIEQRRLATLEQNEALVLQRYRAGLGSLNDLDSARSASASSRATLAADTQTLAQQQRALQVLVGSSQPLALQMPADYPGVITPLAELPTQTLERRPDLRAAWLAIEAESLRTRAAYKDMLPSISLQAALQDIAENPAQALLTDPLWSLLGELSAPLYQGGALRATADIAELTAAERWQAYRETLLGAVNEVSDALGQEQALDQQQAHITEALARQRNSLTQYQRRYRTGGATLLELLEVQQQTYDLEAQLDTLIYNRLTNRITLGLALGLGAPE</sequence>
<keyword evidence="8" id="KW-0732">Signal</keyword>
<dbReference type="Gene3D" id="2.20.200.10">
    <property type="entry name" value="Outer membrane efflux proteins (OEP)"/>
    <property type="match status" value="1"/>
</dbReference>
<accession>A0A1S8DEY5</accession>
<dbReference type="EMBL" id="MUBC01000026">
    <property type="protein sequence ID" value="ONM43541.1"/>
    <property type="molecule type" value="Genomic_DNA"/>
</dbReference>
<dbReference type="AlphaFoldDB" id="A0A1S8DEY5"/>
<keyword evidence="3" id="KW-1134">Transmembrane beta strand</keyword>
<organism evidence="9 10">
    <name type="scientific">Halopseudomonas pachastrellae</name>
    <dbReference type="NCBI Taxonomy" id="254161"/>
    <lineage>
        <taxon>Bacteria</taxon>
        <taxon>Pseudomonadati</taxon>
        <taxon>Pseudomonadota</taxon>
        <taxon>Gammaproteobacteria</taxon>
        <taxon>Pseudomonadales</taxon>
        <taxon>Pseudomonadaceae</taxon>
        <taxon>Halopseudomonas</taxon>
    </lineage>
</organism>
<dbReference type="InterPro" id="IPR003423">
    <property type="entry name" value="OMP_efflux"/>
</dbReference>
<evidence type="ECO:0000256" key="6">
    <source>
        <dbReference type="ARBA" id="ARBA00023237"/>
    </source>
</evidence>
<keyword evidence="7" id="KW-0449">Lipoprotein</keyword>
<evidence type="ECO:0000313" key="9">
    <source>
        <dbReference type="EMBL" id="ONM43541.1"/>
    </source>
</evidence>
<evidence type="ECO:0000313" key="10">
    <source>
        <dbReference type="Proteomes" id="UP000242847"/>
    </source>
</evidence>
<evidence type="ECO:0000256" key="1">
    <source>
        <dbReference type="ARBA" id="ARBA00004442"/>
    </source>
</evidence>
<gene>
    <name evidence="9" type="ORF">BXT89_12460</name>
</gene>
<dbReference type="GO" id="GO:0016020">
    <property type="term" value="C:membrane"/>
    <property type="evidence" value="ECO:0007669"/>
    <property type="project" value="UniProtKB-SubCell"/>
</dbReference>
<dbReference type="Pfam" id="PF02321">
    <property type="entry name" value="OEP"/>
    <property type="match status" value="2"/>
</dbReference>
<evidence type="ECO:0000256" key="3">
    <source>
        <dbReference type="ARBA" id="ARBA00022452"/>
    </source>
</evidence>
<keyword evidence="3" id="KW-0472">Membrane</keyword>
<feature type="chain" id="PRO_5010522675" evidence="8">
    <location>
        <begin position="23"/>
        <end position="451"/>
    </location>
</feature>
<keyword evidence="10" id="KW-1185">Reference proteome</keyword>
<feature type="signal peptide" evidence="8">
    <location>
        <begin position="1"/>
        <end position="22"/>
    </location>
</feature>
<keyword evidence="4" id="KW-0812">Transmembrane</keyword>
<reference evidence="9 10" key="1">
    <citation type="submission" date="2017-01" db="EMBL/GenBank/DDBJ databases">
        <title>Draft genome sequence of Pseudomonas pachastrellae type strain CCUG 46540T from a deep sea.</title>
        <authorList>
            <person name="Gomila M."/>
            <person name="Mulet M."/>
            <person name="Lalucat J."/>
            <person name="Garcia-Valdes E."/>
        </authorList>
    </citation>
    <scope>NUCLEOTIDE SEQUENCE [LARGE SCALE GENOMIC DNA]</scope>
    <source>
        <strain evidence="9 10">CCUG 46540</strain>
    </source>
</reference>
<evidence type="ECO:0000256" key="7">
    <source>
        <dbReference type="ARBA" id="ARBA00023288"/>
    </source>
</evidence>
<comment type="subcellular location">
    <subcellularLocation>
        <location evidence="1">Cell outer membrane</location>
    </subcellularLocation>
</comment>
<dbReference type="RefSeq" id="WP_083727996.1">
    <property type="nucleotide sequence ID" value="NZ_FOUD01000002.1"/>
</dbReference>